<organism evidence="2 3">
    <name type="scientific">Brachionus plicatilis</name>
    <name type="common">Marine rotifer</name>
    <name type="synonym">Brachionus muelleri</name>
    <dbReference type="NCBI Taxonomy" id="10195"/>
    <lineage>
        <taxon>Eukaryota</taxon>
        <taxon>Metazoa</taxon>
        <taxon>Spiralia</taxon>
        <taxon>Gnathifera</taxon>
        <taxon>Rotifera</taxon>
        <taxon>Eurotatoria</taxon>
        <taxon>Monogononta</taxon>
        <taxon>Pseudotrocha</taxon>
        <taxon>Ploima</taxon>
        <taxon>Brachionidae</taxon>
        <taxon>Brachionus</taxon>
    </lineage>
</organism>
<reference evidence="2 3" key="1">
    <citation type="journal article" date="2018" name="Sci. Rep.">
        <title>Genomic signatures of local adaptation to the degree of environmental predictability in rotifers.</title>
        <authorList>
            <person name="Franch-Gras L."/>
            <person name="Hahn C."/>
            <person name="Garcia-Roger E.M."/>
            <person name="Carmona M.J."/>
            <person name="Serra M."/>
            <person name="Gomez A."/>
        </authorList>
    </citation>
    <scope>NUCLEOTIDE SEQUENCE [LARGE SCALE GENOMIC DNA]</scope>
    <source>
        <strain evidence="2">HYR1</strain>
    </source>
</reference>
<dbReference type="EMBL" id="REGN01008749">
    <property type="protein sequence ID" value="RNA02812.1"/>
    <property type="molecule type" value="Genomic_DNA"/>
</dbReference>
<name>A0A3M7PUH5_BRAPC</name>
<proteinExistence type="predicted"/>
<keyword evidence="1" id="KW-0732">Signal</keyword>
<protein>
    <submittedName>
        <fullName evidence="2">Uncharacterized protein</fullName>
    </submittedName>
</protein>
<dbReference type="AlphaFoldDB" id="A0A3M7PUH5"/>
<dbReference type="Proteomes" id="UP000276133">
    <property type="component" value="Unassembled WGS sequence"/>
</dbReference>
<feature type="signal peptide" evidence="1">
    <location>
        <begin position="1"/>
        <end position="24"/>
    </location>
</feature>
<gene>
    <name evidence="2" type="ORF">BpHYR1_041431</name>
</gene>
<sequence>MVSLIFKFNLKLQFALVSLVVKLAEETKLLIHGFCEIQYKMIKRTETNNFKIIFFLCTELNKTGQNRFSKNYPWFLHLNFSKTHNFIQTHSRVYLLLSYSKDIPSMC</sequence>
<feature type="chain" id="PRO_5018058107" evidence="1">
    <location>
        <begin position="25"/>
        <end position="107"/>
    </location>
</feature>
<accession>A0A3M7PUH5</accession>
<evidence type="ECO:0000256" key="1">
    <source>
        <dbReference type="SAM" id="SignalP"/>
    </source>
</evidence>
<evidence type="ECO:0000313" key="2">
    <source>
        <dbReference type="EMBL" id="RNA02812.1"/>
    </source>
</evidence>
<keyword evidence="3" id="KW-1185">Reference proteome</keyword>
<evidence type="ECO:0000313" key="3">
    <source>
        <dbReference type="Proteomes" id="UP000276133"/>
    </source>
</evidence>
<comment type="caution">
    <text evidence="2">The sequence shown here is derived from an EMBL/GenBank/DDBJ whole genome shotgun (WGS) entry which is preliminary data.</text>
</comment>